<evidence type="ECO:0000259" key="2">
    <source>
        <dbReference type="SMART" id="SM00742"/>
    </source>
</evidence>
<protein>
    <recommendedName>
        <fullName evidence="2">REM-1 domain-containing protein</fullName>
    </recommendedName>
</protein>
<gene>
    <name evidence="3" type="ORF">OUZ56_015003</name>
</gene>
<dbReference type="InterPro" id="IPR012966">
    <property type="entry name" value="AHD"/>
</dbReference>
<dbReference type="Proteomes" id="UP001234178">
    <property type="component" value="Unassembled WGS sequence"/>
</dbReference>
<dbReference type="PANTHER" id="PTHR21538:SF24">
    <property type="entry name" value="PH DOMAIN-CONTAINING PROTEIN"/>
    <property type="match status" value="1"/>
</dbReference>
<feature type="region of interest" description="Disordered" evidence="1">
    <location>
        <begin position="118"/>
        <end position="137"/>
    </location>
</feature>
<keyword evidence="4" id="KW-1185">Reference proteome</keyword>
<evidence type="ECO:0000313" key="4">
    <source>
        <dbReference type="Proteomes" id="UP001234178"/>
    </source>
</evidence>
<feature type="compositionally biased region" description="Pro residues" evidence="1">
    <location>
        <begin position="524"/>
        <end position="533"/>
    </location>
</feature>
<organism evidence="3 4">
    <name type="scientific">Daphnia magna</name>
    <dbReference type="NCBI Taxonomy" id="35525"/>
    <lineage>
        <taxon>Eukaryota</taxon>
        <taxon>Metazoa</taxon>
        <taxon>Ecdysozoa</taxon>
        <taxon>Arthropoda</taxon>
        <taxon>Crustacea</taxon>
        <taxon>Branchiopoda</taxon>
        <taxon>Diplostraca</taxon>
        <taxon>Cladocera</taxon>
        <taxon>Anomopoda</taxon>
        <taxon>Daphniidae</taxon>
        <taxon>Daphnia</taxon>
    </lineage>
</organism>
<proteinExistence type="predicted"/>
<dbReference type="PANTHER" id="PTHR21538">
    <property type="entry name" value="ANILLIN/RHOTEKIN RTKN"/>
    <property type="match status" value="1"/>
</dbReference>
<feature type="domain" description="REM-1" evidence="2">
    <location>
        <begin position="59"/>
        <end position="122"/>
    </location>
</feature>
<feature type="compositionally biased region" description="Polar residues" evidence="1">
    <location>
        <begin position="511"/>
        <end position="522"/>
    </location>
</feature>
<feature type="compositionally biased region" description="Polar residues" evidence="1">
    <location>
        <begin position="448"/>
        <end position="461"/>
    </location>
</feature>
<dbReference type="Pfam" id="PF08174">
    <property type="entry name" value="Anillin"/>
    <property type="match status" value="1"/>
</dbReference>
<evidence type="ECO:0000313" key="3">
    <source>
        <dbReference type="EMBL" id="KAK4025972.1"/>
    </source>
</evidence>
<sequence length="571" mass="63440">MASARKSSRRSLPMMFMSNQHVQRTTNVANHQAIISDSSVGSLTHDLDLYYIRQIASHMKEYDLEQKIDVEIRIREGTTKLLAACQHPSQALEAAKTLHTSNERMNVYMTELQSRKRELSRPAAAVTTSTSSSRTRKSACPARLGLTDLRFPLMWKDTDHFKNRGDYRRFAVFCLAKVGTEVMDTSLITPVDRSATDITFPDALVFTSAQPDFKLKLEVYSCMLQDDLSIASTPRKLQKSLHSSISRTLGRKLSATLKDSHGLKSDIGPKFDLVATVTLGLDEVHDSVKSHDLVLENLENPCHQLPLFDHFCCRLAAEPDCLSIEQTANVTLKHHNKIIQKASGSSKSSKSDPPTVLAALSGFNLAFWKKKEHRQDKNRNPLLSVSLGQGATMADDHGEVVLTAMDDDEGEEKRIEFRCSDSSFISALSQRIVDASAWGPKVSRSQMVIHSPQPTNGSPNSRWAPRSGSLYEDIPLFEPQKSYSKRPTVHEVFSLSNNRSTGMVDGLDNGYKSSSRLQSQTAMHPPPSPPSPPNTRSRSSSTSTSSGSLPSWGSMRGLPNFFRFTRTSIRK</sequence>
<feature type="region of interest" description="Disordered" evidence="1">
    <location>
        <begin position="498"/>
        <end position="554"/>
    </location>
</feature>
<feature type="region of interest" description="Disordered" evidence="1">
    <location>
        <begin position="448"/>
        <end position="467"/>
    </location>
</feature>
<feature type="compositionally biased region" description="Low complexity" evidence="1">
    <location>
        <begin position="121"/>
        <end position="133"/>
    </location>
</feature>
<dbReference type="SMART" id="SM00742">
    <property type="entry name" value="Hr1"/>
    <property type="match status" value="1"/>
</dbReference>
<reference evidence="3 4" key="1">
    <citation type="journal article" date="2023" name="Nucleic Acids Res.">
        <title>The hologenome of Daphnia magna reveals possible DNA methylation and microbiome-mediated evolution of the host genome.</title>
        <authorList>
            <person name="Chaturvedi A."/>
            <person name="Li X."/>
            <person name="Dhandapani V."/>
            <person name="Marshall H."/>
            <person name="Kissane S."/>
            <person name="Cuenca-Cambronero M."/>
            <person name="Asole G."/>
            <person name="Calvet F."/>
            <person name="Ruiz-Romero M."/>
            <person name="Marangio P."/>
            <person name="Guigo R."/>
            <person name="Rago D."/>
            <person name="Mirbahai L."/>
            <person name="Eastwood N."/>
            <person name="Colbourne J.K."/>
            <person name="Zhou J."/>
            <person name="Mallon E."/>
            <person name="Orsini L."/>
        </authorList>
    </citation>
    <scope>NUCLEOTIDE SEQUENCE [LARGE SCALE GENOMIC DNA]</scope>
    <source>
        <strain evidence="3">LRV0_1</strain>
    </source>
</reference>
<feature type="compositionally biased region" description="Low complexity" evidence="1">
    <location>
        <begin position="534"/>
        <end position="554"/>
    </location>
</feature>
<dbReference type="InterPro" id="IPR011072">
    <property type="entry name" value="HR1_rho-bd"/>
</dbReference>
<dbReference type="EMBL" id="JAOYFB010000038">
    <property type="protein sequence ID" value="KAK4025972.1"/>
    <property type="molecule type" value="Genomic_DNA"/>
</dbReference>
<dbReference type="InterPro" id="IPR051364">
    <property type="entry name" value="Cytokinesis/Rho-signaling"/>
</dbReference>
<accession>A0ABR0ALI8</accession>
<name>A0ABR0ALI8_9CRUS</name>
<evidence type="ECO:0000256" key="1">
    <source>
        <dbReference type="SAM" id="MobiDB-lite"/>
    </source>
</evidence>
<comment type="caution">
    <text evidence="3">The sequence shown here is derived from an EMBL/GenBank/DDBJ whole genome shotgun (WGS) entry which is preliminary data.</text>
</comment>